<dbReference type="Gene3D" id="1.10.3210.10">
    <property type="entry name" value="Hypothetical protein af1432"/>
    <property type="match status" value="1"/>
</dbReference>
<accession>A0A0G1RFI3</accession>
<dbReference type="InterPro" id="IPR043519">
    <property type="entry name" value="NT_sf"/>
</dbReference>
<dbReference type="Pfam" id="PF02824">
    <property type="entry name" value="TGS"/>
    <property type="match status" value="1"/>
</dbReference>
<reference evidence="6 7" key="1">
    <citation type="journal article" date="2015" name="Nature">
        <title>rRNA introns, odd ribosomes, and small enigmatic genomes across a large radiation of phyla.</title>
        <authorList>
            <person name="Brown C.T."/>
            <person name="Hug L.A."/>
            <person name="Thomas B.C."/>
            <person name="Sharon I."/>
            <person name="Castelle C.J."/>
            <person name="Singh A."/>
            <person name="Wilkins M.J."/>
            <person name="Williams K.H."/>
            <person name="Banfield J.F."/>
        </authorList>
    </citation>
    <scope>NUCLEOTIDE SEQUENCE [LARGE SCALE GENOMIC DNA]</scope>
</reference>
<dbReference type="SUPFAM" id="SSF81271">
    <property type="entry name" value="TGS-like"/>
    <property type="match status" value="1"/>
</dbReference>
<evidence type="ECO:0000256" key="3">
    <source>
        <dbReference type="RuleBase" id="RU003847"/>
    </source>
</evidence>
<dbReference type="Gene3D" id="3.10.20.30">
    <property type="match status" value="1"/>
</dbReference>
<feature type="domain" description="TGS" evidence="5">
    <location>
        <begin position="398"/>
        <end position="462"/>
    </location>
</feature>
<dbReference type="NCBIfam" id="TIGR00691">
    <property type="entry name" value="spoT_relA"/>
    <property type="match status" value="1"/>
</dbReference>
<dbReference type="InterPro" id="IPR012676">
    <property type="entry name" value="TGS-like"/>
</dbReference>
<dbReference type="SUPFAM" id="SSF81301">
    <property type="entry name" value="Nucleotidyltransferase"/>
    <property type="match status" value="1"/>
</dbReference>
<evidence type="ECO:0000256" key="1">
    <source>
        <dbReference type="ARBA" id="ARBA00025704"/>
    </source>
</evidence>
<dbReference type="PROSITE" id="PS51880">
    <property type="entry name" value="TGS"/>
    <property type="match status" value="1"/>
</dbReference>
<evidence type="ECO:0000313" key="7">
    <source>
        <dbReference type="Proteomes" id="UP000034607"/>
    </source>
</evidence>
<dbReference type="Pfam" id="PF13328">
    <property type="entry name" value="HD_4"/>
    <property type="match status" value="1"/>
</dbReference>
<name>A0A0G1RFI3_9BACT</name>
<dbReference type="SMART" id="SM00954">
    <property type="entry name" value="RelA_SpoT"/>
    <property type="match status" value="1"/>
</dbReference>
<dbReference type="PATRIC" id="fig|1618357.3.peg.749"/>
<dbReference type="Pfam" id="PF04607">
    <property type="entry name" value="RelA_SpoT"/>
    <property type="match status" value="1"/>
</dbReference>
<dbReference type="InterPro" id="IPR007685">
    <property type="entry name" value="RelA_SpoT"/>
</dbReference>
<dbReference type="CDD" id="cd00077">
    <property type="entry name" value="HDc"/>
    <property type="match status" value="1"/>
</dbReference>
<dbReference type="Proteomes" id="UP000034607">
    <property type="component" value="Unassembled WGS sequence"/>
</dbReference>
<proteinExistence type="inferred from homology"/>
<comment type="pathway">
    <text evidence="1">Purine metabolism.</text>
</comment>
<dbReference type="InterPro" id="IPR003607">
    <property type="entry name" value="HD/PDEase_dom"/>
</dbReference>
<dbReference type="PROSITE" id="PS51831">
    <property type="entry name" value="HD"/>
    <property type="match status" value="1"/>
</dbReference>
<keyword evidence="2" id="KW-0694">RNA-binding</keyword>
<dbReference type="PROSITE" id="PS50889">
    <property type="entry name" value="S4"/>
    <property type="match status" value="1"/>
</dbReference>
<evidence type="ECO:0000256" key="2">
    <source>
        <dbReference type="PROSITE-ProRule" id="PRU00182"/>
    </source>
</evidence>
<dbReference type="InterPro" id="IPR012675">
    <property type="entry name" value="Beta-grasp_dom_sf"/>
</dbReference>
<dbReference type="Gene3D" id="3.30.460.10">
    <property type="entry name" value="Beta Polymerase, domain 2"/>
    <property type="match status" value="1"/>
</dbReference>
<dbReference type="InterPro" id="IPR004811">
    <property type="entry name" value="RelA/Spo_fam"/>
</dbReference>
<dbReference type="GO" id="GO:0005886">
    <property type="term" value="C:plasma membrane"/>
    <property type="evidence" value="ECO:0007669"/>
    <property type="project" value="TreeGrafter"/>
</dbReference>
<dbReference type="AlphaFoldDB" id="A0A0G1RFI3"/>
<dbReference type="SMART" id="SM00471">
    <property type="entry name" value="HDc"/>
    <property type="match status" value="1"/>
</dbReference>
<comment type="caution">
    <text evidence="6">The sequence shown here is derived from an EMBL/GenBank/DDBJ whole genome shotgun (WGS) entry which is preliminary data.</text>
</comment>
<dbReference type="EMBL" id="LCNM01000015">
    <property type="protein sequence ID" value="KKU55901.1"/>
    <property type="molecule type" value="Genomic_DNA"/>
</dbReference>
<dbReference type="GO" id="GO:0015969">
    <property type="term" value="P:guanosine tetraphosphate metabolic process"/>
    <property type="evidence" value="ECO:0007669"/>
    <property type="project" value="InterPro"/>
</dbReference>
<protein>
    <submittedName>
        <fullName evidence="6">(P)ppGpp synthetase I, SpoT/RelA</fullName>
    </submittedName>
</protein>
<sequence>MNPLLTDLLDSLSLTPRPIDRDLIVRAWEFADLAHHGQKRLSGQSYILHPTQVAITLALWNLDTQTIVAGLLHDTVEDGGAAKEDLLTQFGPTVTRIVDGVTKITDIRLTGSTEKEFVENLRKMLLVMARDLRVILVKLADRLHNLQTLQFLPAEKQVENARETLEIYAPLAERLGMGEVKGQLEDLAFPYVYPQKYQDLLAQTKELFAQGEKYIAKFKRELLALFKPQIPSAVVNTRHKHLYSLFTKLKRPENAGDLAKVYDLIAARVIVDMVEECYAALGLIHGKYHPVPYLGVSDFIANPKPNGYQSLHTKVFGPEGRIVELQIRTRAMHRQAEMGIAAHWQYSEVKAQGVSGDKLEQGVSFAPQNKLAWVKQLAAWQKELTSDQEYLTALKFDALQHRNLVFSPKGDVYDLPKGATPIDYAYAVHTDLGPQVTGAKVNGKLVSLDYQLKNGDVVDLVINRKRKNPSSDWLNFAVTTTARRQIQKSLKS</sequence>
<evidence type="ECO:0000259" key="5">
    <source>
        <dbReference type="PROSITE" id="PS51880"/>
    </source>
</evidence>
<dbReference type="CDD" id="cd05399">
    <property type="entry name" value="NT_Rel-Spo_like"/>
    <property type="match status" value="1"/>
</dbReference>
<evidence type="ECO:0000259" key="4">
    <source>
        <dbReference type="PROSITE" id="PS51831"/>
    </source>
</evidence>
<gene>
    <name evidence="6" type="ORF">UX78_C0015G0048</name>
</gene>
<dbReference type="PANTHER" id="PTHR21262:SF31">
    <property type="entry name" value="GTP PYROPHOSPHOKINASE"/>
    <property type="match status" value="1"/>
</dbReference>
<dbReference type="InterPro" id="IPR004095">
    <property type="entry name" value="TGS"/>
</dbReference>
<comment type="similarity">
    <text evidence="3">Belongs to the relA/spoT family.</text>
</comment>
<dbReference type="InterPro" id="IPR033655">
    <property type="entry name" value="TGS_RelA/SpoT"/>
</dbReference>
<dbReference type="FunFam" id="1.10.3210.10:FF:000001">
    <property type="entry name" value="GTP pyrophosphokinase RelA"/>
    <property type="match status" value="1"/>
</dbReference>
<organism evidence="6 7">
    <name type="scientific">Candidatus Amesbacteria bacterium GW2011_GWA2_47_11</name>
    <dbReference type="NCBI Taxonomy" id="1618357"/>
    <lineage>
        <taxon>Bacteria</taxon>
        <taxon>Candidatus Amesiibacteriota</taxon>
    </lineage>
</organism>
<evidence type="ECO:0000313" key="6">
    <source>
        <dbReference type="EMBL" id="KKU55901.1"/>
    </source>
</evidence>
<dbReference type="GO" id="GO:0003723">
    <property type="term" value="F:RNA binding"/>
    <property type="evidence" value="ECO:0007669"/>
    <property type="project" value="UniProtKB-KW"/>
</dbReference>
<feature type="domain" description="HD" evidence="4">
    <location>
        <begin position="46"/>
        <end position="146"/>
    </location>
</feature>
<dbReference type="PANTHER" id="PTHR21262">
    <property type="entry name" value="GUANOSINE-3',5'-BIS DIPHOSPHATE 3'-PYROPHOSPHOHYDROLASE"/>
    <property type="match status" value="1"/>
</dbReference>
<dbReference type="InterPro" id="IPR006674">
    <property type="entry name" value="HD_domain"/>
</dbReference>
<comment type="function">
    <text evidence="3">In eubacteria ppGpp (guanosine 3'-diphosphate 5'-diphosphate) is a mediator of the stringent response that coordinates a variety of cellular activities in response to changes in nutritional abundance.</text>
</comment>
<dbReference type="CDD" id="cd01668">
    <property type="entry name" value="TGS_RSH"/>
    <property type="match status" value="1"/>
</dbReference>
<dbReference type="SUPFAM" id="SSF109604">
    <property type="entry name" value="HD-domain/PDEase-like"/>
    <property type="match status" value="1"/>
</dbReference>
<dbReference type="FunFam" id="3.10.20.30:FF:000002">
    <property type="entry name" value="GTP pyrophosphokinase (RelA/SpoT)"/>
    <property type="match status" value="1"/>
</dbReference>